<dbReference type="Gene3D" id="3.80.10.10">
    <property type="entry name" value="Ribonuclease Inhibitor"/>
    <property type="match status" value="1"/>
</dbReference>
<name>A0A7M5X6Q1_9CNID</name>
<dbReference type="GeneID" id="136803307"/>
<proteinExistence type="predicted"/>
<dbReference type="Pfam" id="PF23066">
    <property type="entry name" value="PH_21"/>
    <property type="match status" value="1"/>
</dbReference>
<dbReference type="PANTHER" id="PTHR25480">
    <property type="entry name" value="LEUCINE-RICH REPEAT-CONTAINING PROTEIN 73"/>
    <property type="match status" value="1"/>
</dbReference>
<dbReference type="InterPro" id="IPR052813">
    <property type="entry name" value="CMIP"/>
</dbReference>
<evidence type="ECO:0000313" key="2">
    <source>
        <dbReference type="EnsemblMetazoa" id="CLYHEMP018714.1"/>
    </source>
</evidence>
<feature type="domain" description="C-Maf-inducing protein PH" evidence="1">
    <location>
        <begin position="38"/>
        <end position="157"/>
    </location>
</feature>
<evidence type="ECO:0000313" key="3">
    <source>
        <dbReference type="Proteomes" id="UP000594262"/>
    </source>
</evidence>
<dbReference type="InterPro" id="IPR056429">
    <property type="entry name" value="PH_CMIP"/>
</dbReference>
<protein>
    <recommendedName>
        <fullName evidence="1">C-Maf-inducing protein PH domain-containing protein</fullName>
    </recommendedName>
</protein>
<organism evidence="2 3">
    <name type="scientific">Clytia hemisphaerica</name>
    <dbReference type="NCBI Taxonomy" id="252671"/>
    <lineage>
        <taxon>Eukaryota</taxon>
        <taxon>Metazoa</taxon>
        <taxon>Cnidaria</taxon>
        <taxon>Hydrozoa</taxon>
        <taxon>Hydroidolina</taxon>
        <taxon>Leptothecata</taxon>
        <taxon>Obeliida</taxon>
        <taxon>Clytiidae</taxon>
        <taxon>Clytia</taxon>
    </lineage>
</organism>
<dbReference type="EnsemblMetazoa" id="CLYHEMT018714.1">
    <property type="protein sequence ID" value="CLYHEMP018714.1"/>
    <property type="gene ID" value="CLYHEMG018714"/>
</dbReference>
<reference evidence="2" key="1">
    <citation type="submission" date="2021-01" db="UniProtKB">
        <authorList>
            <consortium name="EnsemblMetazoa"/>
        </authorList>
    </citation>
    <scope>IDENTIFICATION</scope>
</reference>
<sequence>MVLMDKETTDIKVNLITKEPDVPFKKPPLQRSLSNGTRYPLLTQGECQVCRIAHHKNLIQKIIFSKPLRKWETHQLNLSESNISASSPRGYMTYGIAYTEISEVLRNVQNGTKPPYTIHFVLPRFGSLLLQFNSAYERDQWYFSIYWKITASRIRKLHTKIKRSDELINELKELINTCLAMPISDSNVFQLPLNAVSSLLLLHGHEIGESLRVEILKVTAPILELTSLPSSMCKCFQRITKNQIHSQEIVEVFLPSVEKVLKHNTDFGKFPHLRIFVQDFLCALYDNRKERVKEFIQSLHTANMTCPHPRVLPNMVTVSLAAIYSVYEEEHNEHDKKRIQQCFIVVFETMYGFSDWISNLAVLLQAVPFPAEALKDETFQSFLAKMMETFAKDNNCEVHQSILPIREEKDGWVHHFAPGGVCCHDDGTLFSNLMSHLIKCCCKRKKMLLTLKNTMLGLFTLMAIRGDKYCIEALVSLLDFDLMKDEEENLEIIAALQSSDEGQKQYDQLCTKKEEFINMKKSGGPHKLTLPSQSTDEDLIHVLKNGSFGNLQSLNLAFTSVTSDSADYIIKLPSLIHLNLWATQFDDRGLILISEHLPKLQSLNLCETAVTDEGLNALVFLENLQILNLNSTKLSALTYEMLKEKLQELKVVDLRYTEAWP</sequence>
<keyword evidence="3" id="KW-1185">Reference proteome</keyword>
<dbReference type="Proteomes" id="UP000594262">
    <property type="component" value="Unplaced"/>
</dbReference>
<accession>A0A7M5X6Q1</accession>
<dbReference type="OrthoDB" id="10056090at2759"/>
<dbReference type="SUPFAM" id="SSF52047">
    <property type="entry name" value="RNI-like"/>
    <property type="match status" value="1"/>
</dbReference>
<dbReference type="PANTHER" id="PTHR25480:SF0">
    <property type="entry name" value="C-MAF-INDUCING PROTEIN"/>
    <property type="match status" value="1"/>
</dbReference>
<dbReference type="InterPro" id="IPR032675">
    <property type="entry name" value="LRR_dom_sf"/>
</dbReference>
<evidence type="ECO:0000259" key="1">
    <source>
        <dbReference type="Pfam" id="PF23066"/>
    </source>
</evidence>
<dbReference type="AlphaFoldDB" id="A0A7M5X6Q1"/>
<dbReference type="RefSeq" id="XP_066916131.1">
    <property type="nucleotide sequence ID" value="XM_067060030.1"/>
</dbReference>